<reference evidence="3" key="1">
    <citation type="submission" date="2022-12" db="EMBL/GenBank/DDBJ databases">
        <title>Reference genome sequencing for broad-spectrum identification of bacterial and archaeal isolates by mass spectrometry.</title>
        <authorList>
            <person name="Sekiguchi Y."/>
            <person name="Tourlousse D.M."/>
        </authorList>
    </citation>
    <scope>NUCLEOTIDE SEQUENCE</scope>
    <source>
        <strain evidence="3">5-2</strain>
    </source>
</reference>
<keyword evidence="4" id="KW-1185">Reference proteome</keyword>
<proteinExistence type="predicted"/>
<evidence type="ECO:0000259" key="2">
    <source>
        <dbReference type="PROSITE" id="PS51186"/>
    </source>
</evidence>
<dbReference type="Gene3D" id="3.40.630.30">
    <property type="match status" value="1"/>
</dbReference>
<dbReference type="InterPro" id="IPR000182">
    <property type="entry name" value="GNAT_dom"/>
</dbReference>
<feature type="domain" description="N-acetyltransferase" evidence="2">
    <location>
        <begin position="48"/>
        <end position="217"/>
    </location>
</feature>
<comment type="caution">
    <text evidence="3">The sequence shown here is derived from an EMBL/GenBank/DDBJ whole genome shotgun (WGS) entry which is preliminary data.</text>
</comment>
<dbReference type="PROSITE" id="PS51186">
    <property type="entry name" value="GNAT"/>
    <property type="match status" value="1"/>
</dbReference>
<dbReference type="GeneID" id="78122434"/>
<dbReference type="Pfam" id="PF13302">
    <property type="entry name" value="Acetyltransf_3"/>
    <property type="match status" value="1"/>
</dbReference>
<evidence type="ECO:0000313" key="4">
    <source>
        <dbReference type="Proteomes" id="UP001144451"/>
    </source>
</evidence>
<accession>A0ABQ5RE90</accession>
<dbReference type="PANTHER" id="PTHR43792:SF1">
    <property type="entry name" value="N-ACETYLTRANSFERASE DOMAIN-CONTAINING PROTEIN"/>
    <property type="match status" value="1"/>
</dbReference>
<dbReference type="InterPro" id="IPR016181">
    <property type="entry name" value="Acyl_CoA_acyltransferase"/>
</dbReference>
<dbReference type="InterPro" id="IPR051531">
    <property type="entry name" value="N-acetyltransferase"/>
</dbReference>
<protein>
    <submittedName>
        <fullName evidence="3">Acetyltransferase ribosomal protein N-acetylase</fullName>
    </submittedName>
</protein>
<evidence type="ECO:0000256" key="1">
    <source>
        <dbReference type="SAM" id="MobiDB-lite"/>
    </source>
</evidence>
<feature type="region of interest" description="Disordered" evidence="1">
    <location>
        <begin position="1"/>
        <end position="40"/>
    </location>
</feature>
<evidence type="ECO:0000313" key="3">
    <source>
        <dbReference type="EMBL" id="GLI29431.1"/>
    </source>
</evidence>
<dbReference type="RefSeq" id="WP_164736288.1">
    <property type="nucleotide sequence ID" value="NZ_BSDQ01000001.1"/>
</dbReference>
<name>A0ABQ5RE90_9MICO</name>
<dbReference type="EMBL" id="BSDQ01000001">
    <property type="protein sequence ID" value="GLI29431.1"/>
    <property type="molecule type" value="Genomic_DNA"/>
</dbReference>
<dbReference type="Proteomes" id="UP001144451">
    <property type="component" value="Unassembled WGS sequence"/>
</dbReference>
<gene>
    <name evidence="3" type="ORF">BCONGLO52_02720</name>
</gene>
<organism evidence="3 4">
    <name type="scientific">Brachybacterium conglomeratum</name>
    <dbReference type="NCBI Taxonomy" id="47846"/>
    <lineage>
        <taxon>Bacteria</taxon>
        <taxon>Bacillati</taxon>
        <taxon>Actinomycetota</taxon>
        <taxon>Actinomycetes</taxon>
        <taxon>Micrococcales</taxon>
        <taxon>Dermabacteraceae</taxon>
        <taxon>Brachybacterium</taxon>
    </lineage>
</organism>
<feature type="compositionally biased region" description="Gly residues" evidence="1">
    <location>
        <begin position="22"/>
        <end position="36"/>
    </location>
</feature>
<sequence>MTHVPDGAAVPSPDEERRAVGASGGGTRADGGGGSAGRRDGEILTERLRLTPVAEADEVELLALHSDPRAFVEDSTDPLTDPAQMRWVLAQWRQSWQRHGTGHLTVRAREGADLPVGLLGVVGLVPLSDGDGADGAVLSAYWRLSPEVTGRGVATEAMRAVLGALDADSAPEIVAITARGNAPSLALAARLGFVPAPPDRPVPGGRGGDVLLLLPPSARGRAL</sequence>
<dbReference type="PANTHER" id="PTHR43792">
    <property type="entry name" value="GNAT FAMILY, PUTATIVE (AFU_ORTHOLOGUE AFUA_3G00765)-RELATED-RELATED"/>
    <property type="match status" value="1"/>
</dbReference>
<dbReference type="SUPFAM" id="SSF55729">
    <property type="entry name" value="Acyl-CoA N-acyltransferases (Nat)"/>
    <property type="match status" value="1"/>
</dbReference>